<comment type="caution">
    <text evidence="1">The sequence shown here is derived from an EMBL/GenBank/DDBJ whole genome shotgun (WGS) entry which is preliminary data.</text>
</comment>
<reference evidence="1 2" key="1">
    <citation type="journal article" date="2019" name="Commun. Biol.">
        <title>The bagworm genome reveals a unique fibroin gene that provides high tensile strength.</title>
        <authorList>
            <person name="Kono N."/>
            <person name="Nakamura H."/>
            <person name="Ohtoshi R."/>
            <person name="Tomita M."/>
            <person name="Numata K."/>
            <person name="Arakawa K."/>
        </authorList>
    </citation>
    <scope>NUCLEOTIDE SEQUENCE [LARGE SCALE GENOMIC DNA]</scope>
</reference>
<dbReference type="Proteomes" id="UP000299102">
    <property type="component" value="Unassembled WGS sequence"/>
</dbReference>
<evidence type="ECO:0000313" key="2">
    <source>
        <dbReference type="Proteomes" id="UP000299102"/>
    </source>
</evidence>
<sequence length="79" mass="8616">MRLEQEQEVEKKRPELIDVSVAAFDGTLTVESEAAVGMENKIEIEIKGKLGPELGAERRAGEYVQSGIGLRSDSATIIK</sequence>
<proteinExistence type="predicted"/>
<dbReference type="AlphaFoldDB" id="A0A4C1YA90"/>
<evidence type="ECO:0000313" key="1">
    <source>
        <dbReference type="EMBL" id="GBP71834.1"/>
    </source>
</evidence>
<protein>
    <submittedName>
        <fullName evidence="1">Uncharacterized protein</fullName>
    </submittedName>
</protein>
<name>A0A4C1YA90_EUMVA</name>
<organism evidence="1 2">
    <name type="scientific">Eumeta variegata</name>
    <name type="common">Bagworm moth</name>
    <name type="synonym">Eumeta japonica</name>
    <dbReference type="NCBI Taxonomy" id="151549"/>
    <lineage>
        <taxon>Eukaryota</taxon>
        <taxon>Metazoa</taxon>
        <taxon>Ecdysozoa</taxon>
        <taxon>Arthropoda</taxon>
        <taxon>Hexapoda</taxon>
        <taxon>Insecta</taxon>
        <taxon>Pterygota</taxon>
        <taxon>Neoptera</taxon>
        <taxon>Endopterygota</taxon>
        <taxon>Lepidoptera</taxon>
        <taxon>Glossata</taxon>
        <taxon>Ditrysia</taxon>
        <taxon>Tineoidea</taxon>
        <taxon>Psychidae</taxon>
        <taxon>Oiketicinae</taxon>
        <taxon>Eumeta</taxon>
    </lineage>
</organism>
<dbReference type="EMBL" id="BGZK01001123">
    <property type="protein sequence ID" value="GBP71834.1"/>
    <property type="molecule type" value="Genomic_DNA"/>
</dbReference>
<keyword evidence="2" id="KW-1185">Reference proteome</keyword>
<gene>
    <name evidence="1" type="ORF">EVAR_80165_1</name>
</gene>
<accession>A0A4C1YA90</accession>